<dbReference type="Proteomes" id="UP001054252">
    <property type="component" value="Unassembled WGS sequence"/>
</dbReference>
<comment type="caution">
    <text evidence="8">The sequence shown here is derived from an EMBL/GenBank/DDBJ whole genome shotgun (WGS) entry which is preliminary data.</text>
</comment>
<comment type="subcellular location">
    <subcellularLocation>
        <location evidence="1">Plastid</location>
        <location evidence="1">Chloroplast inner membrane</location>
        <topology evidence="1">Multi-pass membrane protein</topology>
    </subcellularLocation>
    <subcellularLocation>
        <location evidence="7">Plastid</location>
        <location evidence="7">Chloroplast membrane</location>
        <topology evidence="7">Multi-pass membrane protein</topology>
    </subcellularLocation>
</comment>
<reference evidence="8 9" key="1">
    <citation type="journal article" date="2021" name="Commun. Biol.">
        <title>The genome of Shorea leprosula (Dipterocarpaceae) highlights the ecological relevance of drought in aseasonal tropical rainforests.</title>
        <authorList>
            <person name="Ng K.K.S."/>
            <person name="Kobayashi M.J."/>
            <person name="Fawcett J.A."/>
            <person name="Hatakeyama M."/>
            <person name="Paape T."/>
            <person name="Ng C.H."/>
            <person name="Ang C.C."/>
            <person name="Tnah L.H."/>
            <person name="Lee C.T."/>
            <person name="Nishiyama T."/>
            <person name="Sese J."/>
            <person name="O'Brien M.J."/>
            <person name="Copetti D."/>
            <person name="Mohd Noor M.I."/>
            <person name="Ong R.C."/>
            <person name="Putra M."/>
            <person name="Sireger I.Z."/>
            <person name="Indrioko S."/>
            <person name="Kosugi Y."/>
            <person name="Izuno A."/>
            <person name="Isagi Y."/>
            <person name="Lee S.L."/>
            <person name="Shimizu K.K."/>
        </authorList>
    </citation>
    <scope>NUCLEOTIDE SEQUENCE [LARGE SCALE GENOMIC DNA]</scope>
    <source>
        <strain evidence="8">214</strain>
    </source>
</reference>
<dbReference type="PANTHER" id="PTHR33510">
    <property type="entry name" value="PROTEIN TIC 20-II, CHLOROPLASTIC"/>
    <property type="match status" value="1"/>
</dbReference>
<protein>
    <recommendedName>
        <fullName evidence="7">Protein TIC 20</fullName>
    </recommendedName>
</protein>
<evidence type="ECO:0000256" key="6">
    <source>
        <dbReference type="ARBA" id="ARBA00023136"/>
    </source>
</evidence>
<dbReference type="Pfam" id="PF16166">
    <property type="entry name" value="TIC20"/>
    <property type="match status" value="1"/>
</dbReference>
<keyword evidence="3 7" id="KW-0812">Transmembrane</keyword>
<dbReference type="AlphaFoldDB" id="A0AAV5KT98"/>
<proteinExistence type="inferred from homology"/>
<feature type="transmembrane region" description="Helical" evidence="7">
    <location>
        <begin position="134"/>
        <end position="152"/>
    </location>
</feature>
<keyword evidence="7" id="KW-0150">Chloroplast</keyword>
<gene>
    <name evidence="8" type="ORF">SLEP1_g36984</name>
</gene>
<keyword evidence="7" id="KW-0934">Plastid</keyword>
<comment type="function">
    <text evidence="7">Involved in protein precursor import into chloroplasts.</text>
</comment>
<dbReference type="GO" id="GO:0009706">
    <property type="term" value="C:chloroplast inner membrane"/>
    <property type="evidence" value="ECO:0007669"/>
    <property type="project" value="UniProtKB-SubCell"/>
</dbReference>
<accession>A0AAV5KT98</accession>
<evidence type="ECO:0000256" key="1">
    <source>
        <dbReference type="ARBA" id="ARBA00004478"/>
    </source>
</evidence>
<comment type="caution">
    <text evidence="7">Lacks conserved residue(s) required for the propagation of feature annotation.</text>
</comment>
<sequence length="204" mass="22622">MASLSLSLSLHLTPKPLLNPKPLSSVSFIRRSTAKVPQSRKSTIPRMSLNPTPATDRLISAAAYTLPFFNALQYGSYLFMRFPQLRTILDPIFPLLSLYRSIPYASFVAFFALYLGVVRNEAFSHYVRFNTMQAVVLDVLLVVPVVLTQILSPGRAGLWYRALVWGYSAVFVLSCLCFAYAVVSCVMGRTPYLPFVGGAAGRQV</sequence>
<evidence type="ECO:0000256" key="5">
    <source>
        <dbReference type="ARBA" id="ARBA00022989"/>
    </source>
</evidence>
<comment type="similarity">
    <text evidence="2 7">Belongs to the Tic20 family.</text>
</comment>
<dbReference type="InterPro" id="IPR005691">
    <property type="entry name" value="Tic20"/>
</dbReference>
<keyword evidence="9" id="KW-1185">Reference proteome</keyword>
<evidence type="ECO:0000256" key="7">
    <source>
        <dbReference type="RuleBase" id="RU367003"/>
    </source>
</evidence>
<evidence type="ECO:0000256" key="2">
    <source>
        <dbReference type="ARBA" id="ARBA00009596"/>
    </source>
</evidence>
<name>A0AAV5KT98_9ROSI</name>
<dbReference type="EMBL" id="BPVZ01000077">
    <property type="protein sequence ID" value="GKV27864.1"/>
    <property type="molecule type" value="Genomic_DNA"/>
</dbReference>
<feature type="transmembrane region" description="Helical" evidence="7">
    <location>
        <begin position="92"/>
        <end position="114"/>
    </location>
</feature>
<keyword evidence="6 7" id="KW-0472">Membrane</keyword>
<evidence type="ECO:0000256" key="4">
    <source>
        <dbReference type="ARBA" id="ARBA00022780"/>
    </source>
</evidence>
<evidence type="ECO:0000256" key="3">
    <source>
        <dbReference type="ARBA" id="ARBA00022692"/>
    </source>
</evidence>
<keyword evidence="5 7" id="KW-1133">Transmembrane helix</keyword>
<evidence type="ECO:0000313" key="9">
    <source>
        <dbReference type="Proteomes" id="UP001054252"/>
    </source>
</evidence>
<evidence type="ECO:0000313" key="8">
    <source>
        <dbReference type="EMBL" id="GKV27864.1"/>
    </source>
</evidence>
<feature type="transmembrane region" description="Helical" evidence="7">
    <location>
        <begin position="164"/>
        <end position="183"/>
    </location>
</feature>
<dbReference type="PANTHER" id="PTHR33510:SF5">
    <property type="entry name" value="PROTEIN TIC 20-II, CHLOROPLASTIC"/>
    <property type="match status" value="1"/>
</dbReference>
<organism evidence="8 9">
    <name type="scientific">Rubroshorea leprosula</name>
    <dbReference type="NCBI Taxonomy" id="152421"/>
    <lineage>
        <taxon>Eukaryota</taxon>
        <taxon>Viridiplantae</taxon>
        <taxon>Streptophyta</taxon>
        <taxon>Embryophyta</taxon>
        <taxon>Tracheophyta</taxon>
        <taxon>Spermatophyta</taxon>
        <taxon>Magnoliopsida</taxon>
        <taxon>eudicotyledons</taxon>
        <taxon>Gunneridae</taxon>
        <taxon>Pentapetalae</taxon>
        <taxon>rosids</taxon>
        <taxon>malvids</taxon>
        <taxon>Malvales</taxon>
        <taxon>Dipterocarpaceae</taxon>
        <taxon>Rubroshorea</taxon>
    </lineage>
</organism>
<keyword evidence="4" id="KW-1001">Plastid inner membrane</keyword>